<accession>A0A7W4K3G4</accession>
<name>A0A7W4K3G4_9PROT</name>
<organism evidence="3 4">
    <name type="scientific">Gluconacetobacter dulcium</name>
    <dbReference type="NCBI Taxonomy" id="2729096"/>
    <lineage>
        <taxon>Bacteria</taxon>
        <taxon>Pseudomonadati</taxon>
        <taxon>Pseudomonadota</taxon>
        <taxon>Alphaproteobacteria</taxon>
        <taxon>Acetobacterales</taxon>
        <taxon>Acetobacteraceae</taxon>
        <taxon>Gluconacetobacter</taxon>
    </lineage>
</organism>
<dbReference type="InterPro" id="IPR011646">
    <property type="entry name" value="KAP_P-loop"/>
</dbReference>
<protein>
    <recommendedName>
        <fullName evidence="2">KAP NTPase domain-containing protein</fullName>
    </recommendedName>
</protein>
<comment type="caution">
    <text evidence="3">The sequence shown here is derived from an EMBL/GenBank/DDBJ whole genome shotgun (WGS) entry which is preliminary data.</text>
</comment>
<feature type="domain" description="KAP NTPase" evidence="2">
    <location>
        <begin position="113"/>
        <end position="190"/>
    </location>
</feature>
<evidence type="ECO:0000313" key="3">
    <source>
        <dbReference type="EMBL" id="MBB2199677.1"/>
    </source>
</evidence>
<dbReference type="EMBL" id="JABEQP010000026">
    <property type="protein sequence ID" value="MBB2199677.1"/>
    <property type="molecule type" value="Genomic_DNA"/>
</dbReference>
<dbReference type="SUPFAM" id="SSF52540">
    <property type="entry name" value="P-loop containing nucleoside triphosphate hydrolases"/>
    <property type="match status" value="1"/>
</dbReference>
<reference evidence="3 4" key="1">
    <citation type="submission" date="2020-04" db="EMBL/GenBank/DDBJ databases">
        <title>Description of novel Gluconacetobacter.</title>
        <authorList>
            <person name="Sombolestani A."/>
        </authorList>
    </citation>
    <scope>NUCLEOTIDE SEQUENCE [LARGE SCALE GENOMIC DNA]</scope>
    <source>
        <strain evidence="3 4">LMG 22058</strain>
    </source>
</reference>
<gene>
    <name evidence="3" type="ORF">HLH44_19975</name>
</gene>
<dbReference type="AlphaFoldDB" id="A0A7W4K3G4"/>
<proteinExistence type="predicted"/>
<dbReference type="Pfam" id="PF07693">
    <property type="entry name" value="KAP_NTPase"/>
    <property type="match status" value="2"/>
</dbReference>
<dbReference type="RefSeq" id="WP_183010589.1">
    <property type="nucleotide sequence ID" value="NZ_JABEQP010000026.1"/>
</dbReference>
<evidence type="ECO:0000259" key="2">
    <source>
        <dbReference type="Pfam" id="PF07693"/>
    </source>
</evidence>
<dbReference type="InterPro" id="IPR027417">
    <property type="entry name" value="P-loop_NTPase"/>
</dbReference>
<feature type="domain" description="KAP NTPase" evidence="2">
    <location>
        <begin position="14"/>
        <end position="98"/>
    </location>
</feature>
<dbReference type="Gene3D" id="3.40.50.300">
    <property type="entry name" value="P-loop containing nucleotide triphosphate hydrolases"/>
    <property type="match status" value="1"/>
</dbReference>
<feature type="region of interest" description="Disordered" evidence="1">
    <location>
        <begin position="611"/>
        <end position="633"/>
    </location>
</feature>
<dbReference type="Proteomes" id="UP000530320">
    <property type="component" value="Unassembled WGS sequence"/>
</dbReference>
<evidence type="ECO:0000313" key="4">
    <source>
        <dbReference type="Proteomes" id="UP000530320"/>
    </source>
</evidence>
<evidence type="ECO:0000256" key="1">
    <source>
        <dbReference type="SAM" id="MobiDB-lite"/>
    </source>
</evidence>
<sequence length="633" mass="70156">MTNNDSVRAYLDYCLDQSGDPDFAVMLEGPWGSGKSFFIEQYFADRVDSARKGSPAAKPAIRVSLFGVTDVAEIESEIFAKAHPWLTGAPANIINAVISKAATFYGVSLDPKENRKLLQETMRNLTKRVLVFDDLERCSLPIVEVLGFINRFVEQGKTKVIVIASEEDMPAQQQEDYKARKEKVIGKTLRVASEPGAVLDIFAAELKIPEARRAIAAQRQPVLATFAALGRPNFRSLRAILTDFDRLLEVADSRLRASEGALAALLLYMLAVGMEFRSNGIDAAGLRSLSDDIRLRLFRREGPEAPERQRARVLTERYPLVNWQDPVVPPTSLAELFASGTVRATELNEHLLRHPLVVGLAATPAWRAMWGFSDLKAADYAKVRAELVKQLNERSIVHPGELLHVVGSTLRLRQYGDDLLGGAEPTTYFQAYIDDLGRADTLIAYPGLLDYGAESFDGLGYPGRETTEFRSILNSLRTAESAALARKMTREAPALLERLRQNPEEYAALYEAGPGAHNYGSLPILHNIAVGDFADLLLVDHTLNRPLLSALGERYRRAQHNKGLDAEKTWMRELHAELTNRLRLSPAPHRCLGEERLNYWGKEVLEWAASPAPTQPSSQALADDSVHGSHAAQ</sequence>